<sequence>MPTYAYVCGACEARVEFFQSMREGPKRKCPQCGKLRLQRQIGGGAGFIFKGAGFYQTDYRSDSYKQREAAEKGAESSAPDSAAAGTSAAQSKAAEPKASGSTEPGSGKSKTAGKAGSGKDSPASGGDAA</sequence>
<dbReference type="Pfam" id="PF09723">
    <property type="entry name" value="Zn_ribbon_8"/>
    <property type="match status" value="1"/>
</dbReference>
<dbReference type="NCBIfam" id="TIGR02605">
    <property type="entry name" value="CxxC_CxxC_SSSS"/>
    <property type="match status" value="1"/>
</dbReference>
<evidence type="ECO:0000313" key="3">
    <source>
        <dbReference type="EMBL" id="QDU68081.1"/>
    </source>
</evidence>
<feature type="compositionally biased region" description="Basic and acidic residues" evidence="1">
    <location>
        <begin position="62"/>
        <end position="74"/>
    </location>
</feature>
<name>A0A518BM78_9BACT</name>
<keyword evidence="4" id="KW-1185">Reference proteome</keyword>
<gene>
    <name evidence="3" type="ORF">Pla133_31750</name>
</gene>
<dbReference type="PANTHER" id="PTHR34404">
    <property type="entry name" value="REGULATORY PROTEIN, FMDB FAMILY"/>
    <property type="match status" value="1"/>
</dbReference>
<dbReference type="PANTHER" id="PTHR34404:SF2">
    <property type="entry name" value="CONSERVED SERINE RICH PROTEIN"/>
    <property type="match status" value="1"/>
</dbReference>
<organism evidence="3 4">
    <name type="scientific">Engelhardtia mirabilis</name>
    <dbReference type="NCBI Taxonomy" id="2528011"/>
    <lineage>
        <taxon>Bacteria</taxon>
        <taxon>Pseudomonadati</taxon>
        <taxon>Planctomycetota</taxon>
        <taxon>Planctomycetia</taxon>
        <taxon>Planctomycetia incertae sedis</taxon>
        <taxon>Engelhardtia</taxon>
    </lineage>
</organism>
<dbReference type="Proteomes" id="UP000316921">
    <property type="component" value="Chromosome"/>
</dbReference>
<proteinExistence type="predicted"/>
<feature type="compositionally biased region" description="Low complexity" evidence="1">
    <location>
        <begin position="76"/>
        <end position="93"/>
    </location>
</feature>
<dbReference type="EMBL" id="CP036287">
    <property type="protein sequence ID" value="QDU68081.1"/>
    <property type="molecule type" value="Genomic_DNA"/>
</dbReference>
<dbReference type="KEGG" id="pbap:Pla133_31750"/>
<dbReference type="InterPro" id="IPR013429">
    <property type="entry name" value="Regulatory_FmdB_Zinc_ribbon"/>
</dbReference>
<feature type="region of interest" description="Disordered" evidence="1">
    <location>
        <begin position="62"/>
        <end position="129"/>
    </location>
</feature>
<feature type="compositionally biased region" description="Low complexity" evidence="1">
    <location>
        <begin position="105"/>
        <end position="121"/>
    </location>
</feature>
<reference evidence="3 4" key="1">
    <citation type="submission" date="2019-02" db="EMBL/GenBank/DDBJ databases">
        <title>Deep-cultivation of Planctomycetes and their phenomic and genomic characterization uncovers novel biology.</title>
        <authorList>
            <person name="Wiegand S."/>
            <person name="Jogler M."/>
            <person name="Boedeker C."/>
            <person name="Pinto D."/>
            <person name="Vollmers J."/>
            <person name="Rivas-Marin E."/>
            <person name="Kohn T."/>
            <person name="Peeters S.H."/>
            <person name="Heuer A."/>
            <person name="Rast P."/>
            <person name="Oberbeckmann S."/>
            <person name="Bunk B."/>
            <person name="Jeske O."/>
            <person name="Meyerdierks A."/>
            <person name="Storesund J.E."/>
            <person name="Kallscheuer N."/>
            <person name="Luecker S."/>
            <person name="Lage O.M."/>
            <person name="Pohl T."/>
            <person name="Merkel B.J."/>
            <person name="Hornburger P."/>
            <person name="Mueller R.-W."/>
            <person name="Bruemmer F."/>
            <person name="Labrenz M."/>
            <person name="Spormann A.M."/>
            <person name="Op den Camp H."/>
            <person name="Overmann J."/>
            <person name="Amann R."/>
            <person name="Jetten M.S.M."/>
            <person name="Mascher T."/>
            <person name="Medema M.H."/>
            <person name="Devos D.P."/>
            <person name="Kaster A.-K."/>
            <person name="Ovreas L."/>
            <person name="Rohde M."/>
            <person name="Galperin M.Y."/>
            <person name="Jogler C."/>
        </authorList>
    </citation>
    <scope>NUCLEOTIDE SEQUENCE [LARGE SCALE GENOMIC DNA]</scope>
    <source>
        <strain evidence="3 4">Pla133</strain>
    </source>
</reference>
<dbReference type="RefSeq" id="WP_145066792.1">
    <property type="nucleotide sequence ID" value="NZ_CP036287.1"/>
</dbReference>
<accession>A0A518BM78</accession>
<evidence type="ECO:0000313" key="4">
    <source>
        <dbReference type="Proteomes" id="UP000316921"/>
    </source>
</evidence>
<dbReference type="SMART" id="SM00834">
    <property type="entry name" value="CxxC_CXXC_SSSS"/>
    <property type="match status" value="1"/>
</dbReference>
<evidence type="ECO:0000256" key="1">
    <source>
        <dbReference type="SAM" id="MobiDB-lite"/>
    </source>
</evidence>
<evidence type="ECO:0000259" key="2">
    <source>
        <dbReference type="SMART" id="SM00834"/>
    </source>
</evidence>
<protein>
    <submittedName>
        <fullName evidence="3">Zinc ribbon domain protein</fullName>
    </submittedName>
</protein>
<feature type="domain" description="Putative regulatory protein FmdB zinc ribbon" evidence="2">
    <location>
        <begin position="1"/>
        <end position="42"/>
    </location>
</feature>
<dbReference type="AlphaFoldDB" id="A0A518BM78"/>